<proteinExistence type="predicted"/>
<evidence type="ECO:0000313" key="3">
    <source>
        <dbReference type="Proteomes" id="UP000799776"/>
    </source>
</evidence>
<feature type="region of interest" description="Disordered" evidence="1">
    <location>
        <begin position="332"/>
        <end position="370"/>
    </location>
</feature>
<comment type="caution">
    <text evidence="2">The sequence shown here is derived from an EMBL/GenBank/DDBJ whole genome shotgun (WGS) entry which is preliminary data.</text>
</comment>
<feature type="compositionally biased region" description="Low complexity" evidence="1">
    <location>
        <begin position="40"/>
        <end position="50"/>
    </location>
</feature>
<gene>
    <name evidence="2" type="ORF">K490DRAFT_61587</name>
</gene>
<organism evidence="2 3">
    <name type="scientific">Saccharata proteae CBS 121410</name>
    <dbReference type="NCBI Taxonomy" id="1314787"/>
    <lineage>
        <taxon>Eukaryota</taxon>
        <taxon>Fungi</taxon>
        <taxon>Dikarya</taxon>
        <taxon>Ascomycota</taxon>
        <taxon>Pezizomycotina</taxon>
        <taxon>Dothideomycetes</taxon>
        <taxon>Dothideomycetes incertae sedis</taxon>
        <taxon>Botryosphaeriales</taxon>
        <taxon>Saccharataceae</taxon>
        <taxon>Saccharata</taxon>
    </lineage>
</organism>
<dbReference type="AlphaFoldDB" id="A0A9P4LZ08"/>
<name>A0A9P4LZ08_9PEZI</name>
<dbReference type="EMBL" id="ML978711">
    <property type="protein sequence ID" value="KAF2092141.1"/>
    <property type="molecule type" value="Genomic_DNA"/>
</dbReference>
<feature type="region of interest" description="Disordered" evidence="1">
    <location>
        <begin position="1"/>
        <end position="50"/>
    </location>
</feature>
<protein>
    <submittedName>
        <fullName evidence="2">Uncharacterized protein</fullName>
    </submittedName>
</protein>
<sequence length="370" mass="40615">MPTTEAGPARTTEDGPARLANDARASSLLPETGLSLTDRSSSATQLSTPSSNICDATAPSVNHQVYGTPAAYYHPSALRTRDETMEEMSINRIIHHDYESRSVSPGSSAIGSSNSSACASYHNHEVVKHENTPMPTGVSSEEVSDEPIQREFDCAMDRNCDLGQYKLSESRKVVSDFFGRNKWQTRHVSEHYWLRMCRKHYQRTAYRDNYEFNKLILIGKQLNRILEQKPDLKFSIGLKSSEKIRLDSHYASLSRDGQLFNASDPAVLVEEPNKAPLASLHAILAHCGPKKTPAECVTLLEFIEGMFANGSVKHVPNFELIPEFPGVVSPANKSKNGRLSDKGGIQKTGNGKLGRRVTAGGRISGTGSNP</sequence>
<accession>A0A9P4LZ08</accession>
<evidence type="ECO:0000313" key="2">
    <source>
        <dbReference type="EMBL" id="KAF2092141.1"/>
    </source>
</evidence>
<keyword evidence="3" id="KW-1185">Reference proteome</keyword>
<dbReference type="OrthoDB" id="4161595at2759"/>
<reference evidence="2" key="1">
    <citation type="journal article" date="2020" name="Stud. Mycol.">
        <title>101 Dothideomycetes genomes: a test case for predicting lifestyles and emergence of pathogens.</title>
        <authorList>
            <person name="Haridas S."/>
            <person name="Albert R."/>
            <person name="Binder M."/>
            <person name="Bloem J."/>
            <person name="Labutti K."/>
            <person name="Salamov A."/>
            <person name="Andreopoulos B."/>
            <person name="Baker S."/>
            <person name="Barry K."/>
            <person name="Bills G."/>
            <person name="Bluhm B."/>
            <person name="Cannon C."/>
            <person name="Castanera R."/>
            <person name="Culley D."/>
            <person name="Daum C."/>
            <person name="Ezra D."/>
            <person name="Gonzalez J."/>
            <person name="Henrissat B."/>
            <person name="Kuo A."/>
            <person name="Liang C."/>
            <person name="Lipzen A."/>
            <person name="Lutzoni F."/>
            <person name="Magnuson J."/>
            <person name="Mondo S."/>
            <person name="Nolan M."/>
            <person name="Ohm R."/>
            <person name="Pangilinan J."/>
            <person name="Park H.-J."/>
            <person name="Ramirez L."/>
            <person name="Alfaro M."/>
            <person name="Sun H."/>
            <person name="Tritt A."/>
            <person name="Yoshinaga Y."/>
            <person name="Zwiers L.-H."/>
            <person name="Turgeon B."/>
            <person name="Goodwin S."/>
            <person name="Spatafora J."/>
            <person name="Crous P."/>
            <person name="Grigoriev I."/>
        </authorList>
    </citation>
    <scope>NUCLEOTIDE SEQUENCE</scope>
    <source>
        <strain evidence="2">CBS 121410</strain>
    </source>
</reference>
<evidence type="ECO:0000256" key="1">
    <source>
        <dbReference type="SAM" id="MobiDB-lite"/>
    </source>
</evidence>
<dbReference type="Proteomes" id="UP000799776">
    <property type="component" value="Unassembled WGS sequence"/>
</dbReference>